<dbReference type="PANTHER" id="PTHR36917">
    <property type="entry name" value="INTRACELLULAR SEPTATION PROTEIN A-RELATED"/>
    <property type="match status" value="1"/>
</dbReference>
<dbReference type="GO" id="GO:0005886">
    <property type="term" value="C:plasma membrane"/>
    <property type="evidence" value="ECO:0007669"/>
    <property type="project" value="UniProtKB-SubCell"/>
</dbReference>
<comment type="similarity">
    <text evidence="5">Belongs to the YciB family.</text>
</comment>
<sequence length="207" mass="23329">MTDPDAKPVPGWIKTTLEIGPVALFFLGYFWLKDETYVLNGAEYGGFIVVTALFVPLILITTGLLWWLTGTLSKMQVFTAVLVTVMGGLSVWLNDERFLKIKPTLLYLLFAGILFIGLMRGRSFLADVLSEALPLTPEGWMILTRRMAWFFVILAVANEVVWRFLSTEVWVTFKTFDMPIAMFVFLFSQAGLLKAHALEETTGEAED</sequence>
<evidence type="ECO:0000256" key="5">
    <source>
        <dbReference type="HAMAP-Rule" id="MF_00189"/>
    </source>
</evidence>
<dbReference type="AlphaFoldDB" id="A0A0M6YG46"/>
<feature type="transmembrane region" description="Helical" evidence="5">
    <location>
        <begin position="146"/>
        <end position="165"/>
    </location>
</feature>
<dbReference type="Pfam" id="PF04279">
    <property type="entry name" value="IspA"/>
    <property type="match status" value="1"/>
</dbReference>
<reference evidence="6 7" key="1">
    <citation type="submission" date="2015-07" db="EMBL/GenBank/DDBJ databases">
        <authorList>
            <person name="Noorani M."/>
        </authorList>
    </citation>
    <scope>NUCLEOTIDE SEQUENCE [LARGE SCALE GENOMIC DNA]</scope>
    <source>
        <strain evidence="6 7">CECT 7802</strain>
    </source>
</reference>
<evidence type="ECO:0000313" key="6">
    <source>
        <dbReference type="EMBL" id="CTQ48463.1"/>
    </source>
</evidence>
<feature type="transmembrane region" description="Helical" evidence="5">
    <location>
        <begin position="44"/>
        <end position="69"/>
    </location>
</feature>
<keyword evidence="1 5" id="KW-1003">Cell membrane</keyword>
<dbReference type="STRING" id="420998.JDO7802_00465"/>
<protein>
    <recommendedName>
        <fullName evidence="5">Inner membrane-spanning protein YciB</fullName>
    </recommendedName>
</protein>
<keyword evidence="3 5" id="KW-1133">Transmembrane helix</keyword>
<dbReference type="OrthoDB" id="9788219at2"/>
<dbReference type="InterPro" id="IPR006008">
    <property type="entry name" value="YciB"/>
</dbReference>
<dbReference type="HAMAP" id="MF_00189">
    <property type="entry name" value="YciB"/>
    <property type="match status" value="1"/>
</dbReference>
<keyword evidence="2 5" id="KW-0812">Transmembrane</keyword>
<accession>A0A0M6YG46</accession>
<comment type="function">
    <text evidence="5">Plays a role in cell envelope biogenesis, maintenance of cell envelope integrity and membrane homeostasis.</text>
</comment>
<gene>
    <name evidence="5 6" type="primary">yciB</name>
    <name evidence="6" type="ORF">JDO7802_00465</name>
</gene>
<proteinExistence type="inferred from homology"/>
<dbReference type="EMBL" id="CXSU01000005">
    <property type="protein sequence ID" value="CTQ48463.1"/>
    <property type="molecule type" value="Genomic_DNA"/>
</dbReference>
<evidence type="ECO:0000256" key="4">
    <source>
        <dbReference type="ARBA" id="ARBA00023136"/>
    </source>
</evidence>
<evidence type="ECO:0000256" key="1">
    <source>
        <dbReference type="ARBA" id="ARBA00022475"/>
    </source>
</evidence>
<keyword evidence="5" id="KW-0997">Cell inner membrane</keyword>
<feature type="transmembrane region" description="Helical" evidence="5">
    <location>
        <begin position="105"/>
        <end position="126"/>
    </location>
</feature>
<comment type="subcellular location">
    <subcellularLocation>
        <location evidence="5">Cell inner membrane</location>
        <topology evidence="5">Multi-pass membrane protein</topology>
    </subcellularLocation>
</comment>
<dbReference type="RefSeq" id="WP_055082197.1">
    <property type="nucleotide sequence ID" value="NZ_CXSU01000005.1"/>
</dbReference>
<organism evidence="6 7">
    <name type="scientific">Jannaschia donghaensis</name>
    <dbReference type="NCBI Taxonomy" id="420998"/>
    <lineage>
        <taxon>Bacteria</taxon>
        <taxon>Pseudomonadati</taxon>
        <taxon>Pseudomonadota</taxon>
        <taxon>Alphaproteobacteria</taxon>
        <taxon>Rhodobacterales</taxon>
        <taxon>Roseobacteraceae</taxon>
        <taxon>Jannaschia</taxon>
    </lineage>
</organism>
<name>A0A0M6YG46_9RHOB</name>
<keyword evidence="4 5" id="KW-0472">Membrane</keyword>
<dbReference type="Proteomes" id="UP000049222">
    <property type="component" value="Unassembled WGS sequence"/>
</dbReference>
<evidence type="ECO:0000256" key="3">
    <source>
        <dbReference type="ARBA" id="ARBA00022989"/>
    </source>
</evidence>
<feature type="transmembrane region" description="Helical" evidence="5">
    <location>
        <begin position="12"/>
        <end position="32"/>
    </location>
</feature>
<evidence type="ECO:0000313" key="7">
    <source>
        <dbReference type="Proteomes" id="UP000049222"/>
    </source>
</evidence>
<dbReference type="PANTHER" id="PTHR36917:SF1">
    <property type="entry name" value="INNER MEMBRANE-SPANNING PROTEIN YCIB"/>
    <property type="match status" value="1"/>
</dbReference>
<evidence type="ECO:0000256" key="2">
    <source>
        <dbReference type="ARBA" id="ARBA00022692"/>
    </source>
</evidence>
<feature type="transmembrane region" description="Helical" evidence="5">
    <location>
        <begin position="75"/>
        <end position="93"/>
    </location>
</feature>
<keyword evidence="7" id="KW-1185">Reference proteome</keyword>